<organism evidence="6 7">
    <name type="scientific">Pendulispora rubella</name>
    <dbReference type="NCBI Taxonomy" id="2741070"/>
    <lineage>
        <taxon>Bacteria</taxon>
        <taxon>Pseudomonadati</taxon>
        <taxon>Myxococcota</taxon>
        <taxon>Myxococcia</taxon>
        <taxon>Myxococcales</taxon>
        <taxon>Sorangiineae</taxon>
        <taxon>Pendulisporaceae</taxon>
        <taxon>Pendulispora</taxon>
    </lineage>
</organism>
<gene>
    <name evidence="6" type="ORF">LVJ94_06080</name>
</gene>
<dbReference type="Gene3D" id="1.10.10.60">
    <property type="entry name" value="Homeodomain-like"/>
    <property type="match status" value="1"/>
</dbReference>
<evidence type="ECO:0000259" key="5">
    <source>
        <dbReference type="Pfam" id="PF14246"/>
    </source>
</evidence>
<feature type="domain" description="HTH tetR-type" evidence="4">
    <location>
        <begin position="2"/>
        <end position="43"/>
    </location>
</feature>
<dbReference type="SUPFAM" id="SSF48498">
    <property type="entry name" value="Tetracyclin repressor-like, C-terminal domain"/>
    <property type="match status" value="1"/>
</dbReference>
<dbReference type="Gene3D" id="1.10.357.10">
    <property type="entry name" value="Tetracycline Repressor, domain 2"/>
    <property type="match status" value="1"/>
</dbReference>
<dbReference type="Pfam" id="PF00440">
    <property type="entry name" value="TetR_N"/>
    <property type="match status" value="1"/>
</dbReference>
<dbReference type="EMBL" id="CP089983">
    <property type="protein sequence ID" value="WXB06800.1"/>
    <property type="molecule type" value="Genomic_DNA"/>
</dbReference>
<dbReference type="InterPro" id="IPR039536">
    <property type="entry name" value="TetR_C_Proteobacteria"/>
</dbReference>
<protein>
    <submittedName>
        <fullName evidence="6">TetR/AcrR family transcriptional regulator</fullName>
    </submittedName>
</protein>
<keyword evidence="1" id="KW-0805">Transcription regulation</keyword>
<dbReference type="Proteomes" id="UP001374803">
    <property type="component" value="Chromosome"/>
</dbReference>
<name>A0ABZ2L7R4_9BACT</name>
<dbReference type="SUPFAM" id="SSF46689">
    <property type="entry name" value="Homeodomain-like"/>
    <property type="match status" value="1"/>
</dbReference>
<dbReference type="PANTHER" id="PTHR30055">
    <property type="entry name" value="HTH-TYPE TRANSCRIPTIONAL REGULATOR RUTR"/>
    <property type="match status" value="1"/>
</dbReference>
<evidence type="ECO:0000256" key="2">
    <source>
        <dbReference type="ARBA" id="ARBA00023125"/>
    </source>
</evidence>
<reference evidence="6" key="1">
    <citation type="submission" date="2021-12" db="EMBL/GenBank/DDBJ databases">
        <title>Discovery of the Pendulisporaceae a myxobacterial family with distinct sporulation behavior and unique specialized metabolism.</title>
        <authorList>
            <person name="Garcia R."/>
            <person name="Popoff A."/>
            <person name="Bader C.D."/>
            <person name="Loehr J."/>
            <person name="Walesch S."/>
            <person name="Walt C."/>
            <person name="Boldt J."/>
            <person name="Bunk B."/>
            <person name="Haeckl F.J.F.P.J."/>
            <person name="Gunesch A.P."/>
            <person name="Birkelbach J."/>
            <person name="Nuebel U."/>
            <person name="Pietschmann T."/>
            <person name="Bach T."/>
            <person name="Mueller R."/>
        </authorList>
    </citation>
    <scope>NUCLEOTIDE SEQUENCE</scope>
    <source>
        <strain evidence="6">MSr11367</strain>
    </source>
</reference>
<dbReference type="InterPro" id="IPR036271">
    <property type="entry name" value="Tet_transcr_reg_TetR-rel_C_sf"/>
</dbReference>
<dbReference type="InterPro" id="IPR050109">
    <property type="entry name" value="HTH-type_TetR-like_transc_reg"/>
</dbReference>
<proteinExistence type="predicted"/>
<feature type="domain" description="Transcriptional regulator TetR C-terminal Proteobacteria type" evidence="5">
    <location>
        <begin position="110"/>
        <end position="172"/>
    </location>
</feature>
<keyword evidence="3" id="KW-0804">Transcription</keyword>
<accession>A0ABZ2L7R4</accession>
<evidence type="ECO:0000256" key="1">
    <source>
        <dbReference type="ARBA" id="ARBA00023015"/>
    </source>
</evidence>
<evidence type="ECO:0000256" key="3">
    <source>
        <dbReference type="ARBA" id="ARBA00023163"/>
    </source>
</evidence>
<dbReference type="InterPro" id="IPR001647">
    <property type="entry name" value="HTH_TetR"/>
</dbReference>
<dbReference type="PANTHER" id="PTHR30055:SF238">
    <property type="entry name" value="MYCOFACTOCIN BIOSYNTHESIS TRANSCRIPTIONAL REGULATOR MFTR-RELATED"/>
    <property type="match status" value="1"/>
</dbReference>
<dbReference type="Pfam" id="PF14246">
    <property type="entry name" value="TetR_C_7"/>
    <property type="match status" value="1"/>
</dbReference>
<evidence type="ECO:0000313" key="7">
    <source>
        <dbReference type="Proteomes" id="UP001374803"/>
    </source>
</evidence>
<keyword evidence="7" id="KW-1185">Reference proteome</keyword>
<dbReference type="RefSeq" id="WP_394836458.1">
    <property type="nucleotide sequence ID" value="NZ_CP089929.1"/>
</dbReference>
<evidence type="ECO:0000259" key="4">
    <source>
        <dbReference type="Pfam" id="PF00440"/>
    </source>
</evidence>
<evidence type="ECO:0000313" key="6">
    <source>
        <dbReference type="EMBL" id="WXB06800.1"/>
    </source>
</evidence>
<keyword evidence="2" id="KW-0238">DNA-binding</keyword>
<sequence>MARRCFLERGAGVSAAEIARELGVSHTTIFNRFGTKEGLMLAALGPPRVVPWVATLDAGPDERPIREQLVEHAKVVSAYFEDLHAGLSVLQAAGIAPTKAYRGRSGEPAPVQAFRALTAWLRRAQRGGRLAKCDVEALASTLLGVLHATAFASRLSGQPIPPSGGERLIDRIIDLLWNGIGGVER</sequence>
<dbReference type="InterPro" id="IPR009057">
    <property type="entry name" value="Homeodomain-like_sf"/>
</dbReference>